<protein>
    <submittedName>
        <fullName evidence="2">Uncharacterized protein</fullName>
    </submittedName>
</protein>
<reference evidence="2 3" key="1">
    <citation type="submission" date="2023-05" db="EMBL/GenBank/DDBJ databases">
        <title>B98-5 Cell Line De Novo Hybrid Assembly: An Optical Mapping Approach.</title>
        <authorList>
            <person name="Kananen K."/>
            <person name="Auerbach J.A."/>
            <person name="Kautto E."/>
            <person name="Blachly J.S."/>
        </authorList>
    </citation>
    <scope>NUCLEOTIDE SEQUENCE [LARGE SCALE GENOMIC DNA]</scope>
    <source>
        <strain evidence="2">B95-8</strain>
        <tissue evidence="2">Cell line</tissue>
    </source>
</reference>
<name>A0ABQ9U6I6_SAGOE</name>
<proteinExistence type="predicted"/>
<dbReference type="Proteomes" id="UP001266305">
    <property type="component" value="Unassembled WGS sequence"/>
</dbReference>
<sequence length="117" mass="13214">NRWKASTLGINNCKWKAQTVNVTTIPRAKRAVAWRILGMLAQRGDLDGCLEYSRDEDMEAQNTKGEKEVGYEGQKQALKQKVPTLEDKRSTWQKMEEGEVHTTPGPECLEGGVDFTM</sequence>
<evidence type="ECO:0000313" key="3">
    <source>
        <dbReference type="Proteomes" id="UP001266305"/>
    </source>
</evidence>
<accession>A0ABQ9U6I6</accession>
<comment type="caution">
    <text evidence="2">The sequence shown here is derived from an EMBL/GenBank/DDBJ whole genome shotgun (WGS) entry which is preliminary data.</text>
</comment>
<evidence type="ECO:0000256" key="1">
    <source>
        <dbReference type="SAM" id="MobiDB-lite"/>
    </source>
</evidence>
<feature type="non-terminal residue" evidence="2">
    <location>
        <position position="1"/>
    </location>
</feature>
<dbReference type="EMBL" id="JASSZA010000015">
    <property type="protein sequence ID" value="KAK2092436.1"/>
    <property type="molecule type" value="Genomic_DNA"/>
</dbReference>
<gene>
    <name evidence="2" type="ORF">P7K49_028964</name>
</gene>
<keyword evidence="3" id="KW-1185">Reference proteome</keyword>
<organism evidence="2 3">
    <name type="scientific">Saguinus oedipus</name>
    <name type="common">Cotton-top tamarin</name>
    <name type="synonym">Oedipomidas oedipus</name>
    <dbReference type="NCBI Taxonomy" id="9490"/>
    <lineage>
        <taxon>Eukaryota</taxon>
        <taxon>Metazoa</taxon>
        <taxon>Chordata</taxon>
        <taxon>Craniata</taxon>
        <taxon>Vertebrata</taxon>
        <taxon>Euteleostomi</taxon>
        <taxon>Mammalia</taxon>
        <taxon>Eutheria</taxon>
        <taxon>Euarchontoglires</taxon>
        <taxon>Primates</taxon>
        <taxon>Haplorrhini</taxon>
        <taxon>Platyrrhini</taxon>
        <taxon>Cebidae</taxon>
        <taxon>Callitrichinae</taxon>
        <taxon>Saguinus</taxon>
    </lineage>
</organism>
<feature type="region of interest" description="Disordered" evidence="1">
    <location>
        <begin position="95"/>
        <end position="117"/>
    </location>
</feature>
<evidence type="ECO:0000313" key="2">
    <source>
        <dbReference type="EMBL" id="KAK2092436.1"/>
    </source>
</evidence>